<feature type="region of interest" description="Disordered" evidence="2">
    <location>
        <begin position="150"/>
        <end position="169"/>
    </location>
</feature>
<comment type="caution">
    <text evidence="3">The sequence shown here is derived from an EMBL/GenBank/DDBJ whole genome shotgun (WGS) entry which is preliminary data.</text>
</comment>
<gene>
    <name evidence="3" type="ORF">EDD75_2237</name>
</gene>
<keyword evidence="1" id="KW-0175">Coiled coil</keyword>
<keyword evidence="4" id="KW-1185">Reference proteome</keyword>
<name>A0A3N5AAZ2_9THEO</name>
<organism evidence="3 4">
    <name type="scientific">Thermodesulfitimonas autotrophica</name>
    <dbReference type="NCBI Taxonomy" id="1894989"/>
    <lineage>
        <taxon>Bacteria</taxon>
        <taxon>Bacillati</taxon>
        <taxon>Bacillota</taxon>
        <taxon>Clostridia</taxon>
        <taxon>Thermoanaerobacterales</taxon>
        <taxon>Thermoanaerobacteraceae</taxon>
        <taxon>Thermodesulfitimonas</taxon>
    </lineage>
</organism>
<dbReference type="EMBL" id="RKRE01000004">
    <property type="protein sequence ID" value="RPF42016.1"/>
    <property type="molecule type" value="Genomic_DNA"/>
</dbReference>
<dbReference type="Proteomes" id="UP000282654">
    <property type="component" value="Unassembled WGS sequence"/>
</dbReference>
<sequence>MREVLCEIATRLSSAPDRAAELTLKRAEISDRLHQALDSLKAREAEVAGAVAAERNGDGKPKFPNEASRNAETNRRLQADASYQQAKAEADRLRAELRQLDAEIERVGRRHRSDANLAYLAANLLAAGMRGEFEAVLKAYGGVQAEAEAKAEAQDRPEAEVKKPEAERDVETGTFTVTEARLTSKGVLRAYCEGPDGKVAVYAKNGVAKVLSGAVGGKVSVKFKRLDKGLFALEARPVA</sequence>
<feature type="region of interest" description="Disordered" evidence="2">
    <location>
        <begin position="54"/>
        <end position="75"/>
    </location>
</feature>
<dbReference type="RefSeq" id="WP_123932096.1">
    <property type="nucleotide sequence ID" value="NZ_RKRE01000004.1"/>
</dbReference>
<dbReference type="OrthoDB" id="1808310at2"/>
<dbReference type="AlphaFoldDB" id="A0A3N5AAZ2"/>
<evidence type="ECO:0000313" key="3">
    <source>
        <dbReference type="EMBL" id="RPF42016.1"/>
    </source>
</evidence>
<evidence type="ECO:0000256" key="1">
    <source>
        <dbReference type="SAM" id="Coils"/>
    </source>
</evidence>
<accession>A0A3N5AAZ2</accession>
<evidence type="ECO:0000256" key="2">
    <source>
        <dbReference type="SAM" id="MobiDB-lite"/>
    </source>
</evidence>
<feature type="coiled-coil region" evidence="1">
    <location>
        <begin position="76"/>
        <end position="110"/>
    </location>
</feature>
<proteinExistence type="predicted"/>
<evidence type="ECO:0000313" key="4">
    <source>
        <dbReference type="Proteomes" id="UP000282654"/>
    </source>
</evidence>
<protein>
    <submittedName>
        <fullName evidence="3">Uncharacterized protein</fullName>
    </submittedName>
</protein>
<reference evidence="3 4" key="1">
    <citation type="submission" date="2018-11" db="EMBL/GenBank/DDBJ databases">
        <title>Genomic Encyclopedia of Type Strains, Phase IV (KMG-IV): sequencing the most valuable type-strain genomes for metagenomic binning, comparative biology and taxonomic classification.</title>
        <authorList>
            <person name="Goeker M."/>
        </authorList>
    </citation>
    <scope>NUCLEOTIDE SEQUENCE [LARGE SCALE GENOMIC DNA]</scope>
    <source>
        <strain evidence="3 4">DSM 102936</strain>
    </source>
</reference>